<feature type="active site" evidence="8">
    <location>
        <position position="658"/>
    </location>
</feature>
<keyword evidence="6 9" id="KW-0326">Glycosidase</keyword>
<evidence type="ECO:0000313" key="10">
    <source>
        <dbReference type="EMBL" id="GAY63103.1"/>
    </source>
</evidence>
<keyword evidence="7" id="KW-0961">Cell wall biogenesis/degradation</keyword>
<dbReference type="GO" id="GO:0005975">
    <property type="term" value="P:carbohydrate metabolic process"/>
    <property type="evidence" value="ECO:0007669"/>
    <property type="project" value="InterPro"/>
</dbReference>
<name>A0A2H5QEU1_CITUN</name>
<dbReference type="InterPro" id="IPR011050">
    <property type="entry name" value="Pectin_lyase_fold/virulence"/>
</dbReference>
<comment type="caution">
    <text evidence="10">The sequence shown here is derived from an EMBL/GenBank/DDBJ whole genome shotgun (WGS) entry which is preliminary data.</text>
</comment>
<dbReference type="AlphaFoldDB" id="A0A2H5QEU1"/>
<proteinExistence type="inferred from homology"/>
<dbReference type="EMBL" id="BDQV01000336">
    <property type="protein sequence ID" value="GAY63103.1"/>
    <property type="molecule type" value="Genomic_DNA"/>
</dbReference>
<evidence type="ECO:0000256" key="9">
    <source>
        <dbReference type="RuleBase" id="RU361169"/>
    </source>
</evidence>
<dbReference type="STRING" id="55188.A0A2H5QEU1"/>
<organism evidence="10 11">
    <name type="scientific">Citrus unshiu</name>
    <name type="common">Satsuma mandarin</name>
    <name type="synonym">Citrus nobilis var. unshiu</name>
    <dbReference type="NCBI Taxonomy" id="55188"/>
    <lineage>
        <taxon>Eukaryota</taxon>
        <taxon>Viridiplantae</taxon>
        <taxon>Streptophyta</taxon>
        <taxon>Embryophyta</taxon>
        <taxon>Tracheophyta</taxon>
        <taxon>Spermatophyta</taxon>
        <taxon>Magnoliopsida</taxon>
        <taxon>eudicotyledons</taxon>
        <taxon>Gunneridae</taxon>
        <taxon>Pentapetalae</taxon>
        <taxon>rosids</taxon>
        <taxon>malvids</taxon>
        <taxon>Sapindales</taxon>
        <taxon>Rutaceae</taxon>
        <taxon>Aurantioideae</taxon>
        <taxon>Citrus</taxon>
    </lineage>
</organism>
<evidence type="ECO:0000256" key="4">
    <source>
        <dbReference type="ARBA" id="ARBA00022525"/>
    </source>
</evidence>
<reference evidence="10 11" key="1">
    <citation type="journal article" date="2017" name="Front. Genet.">
        <title>Draft sequencing of the heterozygous diploid genome of Satsuma (Citrus unshiu Marc.) using a hybrid assembly approach.</title>
        <authorList>
            <person name="Shimizu T."/>
            <person name="Tanizawa Y."/>
            <person name="Mochizuki T."/>
            <person name="Nagasaki H."/>
            <person name="Yoshioka T."/>
            <person name="Toyoda A."/>
            <person name="Fujiyama A."/>
            <person name="Kaminuma E."/>
            <person name="Nakamura Y."/>
        </authorList>
    </citation>
    <scope>NUCLEOTIDE SEQUENCE [LARGE SCALE GENOMIC DNA]</scope>
    <source>
        <strain evidence="11">cv. Miyagawa wase</strain>
    </source>
</reference>
<dbReference type="SMART" id="SM00710">
    <property type="entry name" value="PbH1"/>
    <property type="match status" value="9"/>
</dbReference>
<dbReference type="InterPro" id="IPR012334">
    <property type="entry name" value="Pectin_lyas_fold"/>
</dbReference>
<dbReference type="FunFam" id="2.160.20.10:FF:000056">
    <property type="entry name" value="Pectin lyase-like superfamily protein"/>
    <property type="match status" value="2"/>
</dbReference>
<feature type="non-terminal residue" evidence="10">
    <location>
        <position position="1"/>
    </location>
</feature>
<keyword evidence="3" id="KW-0134">Cell wall</keyword>
<accession>A0A2H5QEU1</accession>
<evidence type="ECO:0000256" key="3">
    <source>
        <dbReference type="ARBA" id="ARBA00022512"/>
    </source>
</evidence>
<protein>
    <recommendedName>
        <fullName evidence="12">Polygalacturonase</fullName>
    </recommendedName>
</protein>
<evidence type="ECO:0000256" key="1">
    <source>
        <dbReference type="ARBA" id="ARBA00004191"/>
    </source>
</evidence>
<dbReference type="Gene3D" id="2.160.20.10">
    <property type="entry name" value="Single-stranded right-handed beta-helix, Pectin lyase-like"/>
    <property type="match status" value="2"/>
</dbReference>
<dbReference type="GO" id="GO:0071555">
    <property type="term" value="P:cell wall organization"/>
    <property type="evidence" value="ECO:0007669"/>
    <property type="project" value="UniProtKB-KW"/>
</dbReference>
<evidence type="ECO:0000256" key="5">
    <source>
        <dbReference type="ARBA" id="ARBA00022801"/>
    </source>
</evidence>
<dbReference type="Pfam" id="PF00295">
    <property type="entry name" value="Glyco_hydro_28"/>
    <property type="match status" value="2"/>
</dbReference>
<comment type="similarity">
    <text evidence="2 9">Belongs to the glycosyl hydrolase 28 family.</text>
</comment>
<evidence type="ECO:0000256" key="6">
    <source>
        <dbReference type="ARBA" id="ARBA00023295"/>
    </source>
</evidence>
<dbReference type="InterPro" id="IPR000743">
    <property type="entry name" value="Glyco_hydro_28"/>
</dbReference>
<keyword evidence="5 9" id="KW-0378">Hydrolase</keyword>
<evidence type="ECO:0000256" key="8">
    <source>
        <dbReference type="PROSITE-ProRule" id="PRU10052"/>
    </source>
</evidence>
<dbReference type="SUPFAM" id="SSF51126">
    <property type="entry name" value="Pectin lyase-like"/>
    <property type="match status" value="2"/>
</dbReference>
<evidence type="ECO:0000256" key="2">
    <source>
        <dbReference type="ARBA" id="ARBA00008834"/>
    </source>
</evidence>
<keyword evidence="4" id="KW-0964">Secreted</keyword>
<evidence type="ECO:0008006" key="12">
    <source>
        <dbReference type="Google" id="ProtNLM"/>
    </source>
</evidence>
<dbReference type="Proteomes" id="UP000236630">
    <property type="component" value="Unassembled WGS sequence"/>
</dbReference>
<evidence type="ECO:0000256" key="7">
    <source>
        <dbReference type="ARBA" id="ARBA00023316"/>
    </source>
</evidence>
<dbReference type="PANTHER" id="PTHR31375">
    <property type="match status" value="1"/>
</dbReference>
<dbReference type="GO" id="GO:0004650">
    <property type="term" value="F:polygalacturonase activity"/>
    <property type="evidence" value="ECO:0007669"/>
    <property type="project" value="InterPro"/>
</dbReference>
<gene>
    <name evidence="10" type="ORF">CUMW_222960</name>
</gene>
<keyword evidence="11" id="KW-1185">Reference proteome</keyword>
<evidence type="ECO:0000313" key="11">
    <source>
        <dbReference type="Proteomes" id="UP000236630"/>
    </source>
</evidence>
<dbReference type="InterPro" id="IPR006626">
    <property type="entry name" value="PbH1"/>
</dbReference>
<comment type="subcellular location">
    <subcellularLocation>
        <location evidence="1">Secreted</location>
        <location evidence="1">Cell wall</location>
    </subcellularLocation>
</comment>
<sequence length="814" mass="87260">YQPISGYLKYDSTSEANGEKLKYDLDLVASICILILLSTLATHINVNADDQNTFNVLNYGAVGNGNSDDSLAYAKAWNDACKANAQTPTMIIPKGKTFLVRPITFYGPCKSSNISIQLSGTIKAPDGPSAWTSEIGRWIAFGNITGLNINGRGLFDGNGQKWWDQSCKHHPGKDCSERAPTAVSFIQCNNAHINEIYVERSPQVHIVVDYSQDVHFKSLIINSPETSPNTDGIHIAHSHDVSVHTSIIAAGDDCISISDQTSNISVTYVNCGPGHGISIGSLGKNGEEVKVENITVRHVNFCKTTNGARIKTWQAGKGQVQHVEFSYMNFTEVQNPIIIDQYYCDQKDVCAKTSTGVHISDVRYLNATGTSATDVAINLDCSNNVACTDIKLENIELQSATEGKGVLSSCKNAFGERLIIILILSMAIWGSSFQPCEAFPSYASSVSVIQFGAVGDGETDDSQAFLKAWKSICGSKSNAAPLLVPAGKTFLLNPVSFQGPCKSSSINVQIQGNIVAPHSSAWDGHDKKKWLLFSNVNGLTVNGNGKIDGKGASWWSNKQNQRPTALSFGSCNNLVFRGLTHVDSPGNHISVYGCNDVSISNLKIIAPESSPNTDGIDITHSSNVQIRDCTIATGDDCVAIGTDTSNIAVTGVICGPGHGISIGSLGANGGTSIVEDVHVRDCTFKGTKNGARIKTWQGGSGHARRISFARIKLESSDNPIIIDQYYCGPKDECKNQTSAVKVSDVSYIGFQGTSRTEEAVQLSCSESVGCTDIKINDIDITHSDSGKDTRASCINAHGELYGRLVPSVDYIRGN</sequence>
<dbReference type="PROSITE" id="PS00502">
    <property type="entry name" value="POLYGALACTURONASE"/>
    <property type="match status" value="1"/>
</dbReference>